<dbReference type="AlphaFoldDB" id="A0A238VFN1"/>
<proteinExistence type="predicted"/>
<dbReference type="EMBL" id="FZNW01000002">
    <property type="protein sequence ID" value="SNR32974.1"/>
    <property type="molecule type" value="Genomic_DNA"/>
</dbReference>
<name>A0A238VFN1_9PSEU</name>
<accession>A0A238VFN1</accession>
<keyword evidence="2" id="KW-1185">Reference proteome</keyword>
<sequence>MGVWRRFFTRTGYGLRVSSSAQGHEAQDGTRTSSYARFGQEFFRHAVTVERIAESVGDLAGRPIEFGPMSAGPGGLAKVSARGTVGEPVARRIADTEPLRFRVHIPVDLRLTISLGGTAHRFRAAVVIPVELTARAVEPLRVHVDASPPENGDIDVTLHADGVGAGVLRRVAGIEDELRRFVARYVATEIDDPRSVEARHVDIASIIERGTHRSG</sequence>
<organism evidence="1 2">
    <name type="scientific">Haloechinothrix alba</name>
    <dbReference type="NCBI Taxonomy" id="664784"/>
    <lineage>
        <taxon>Bacteria</taxon>
        <taxon>Bacillati</taxon>
        <taxon>Actinomycetota</taxon>
        <taxon>Actinomycetes</taxon>
        <taxon>Pseudonocardiales</taxon>
        <taxon>Pseudonocardiaceae</taxon>
        <taxon>Haloechinothrix</taxon>
    </lineage>
</organism>
<gene>
    <name evidence="1" type="ORF">SAMN06265360_102178</name>
</gene>
<reference evidence="1 2" key="1">
    <citation type="submission" date="2017-06" db="EMBL/GenBank/DDBJ databases">
        <authorList>
            <person name="Kim H.J."/>
            <person name="Triplett B.A."/>
        </authorList>
    </citation>
    <scope>NUCLEOTIDE SEQUENCE [LARGE SCALE GENOMIC DNA]</scope>
    <source>
        <strain evidence="1 2">DSM 45207</strain>
    </source>
</reference>
<evidence type="ECO:0000313" key="2">
    <source>
        <dbReference type="Proteomes" id="UP000198348"/>
    </source>
</evidence>
<protein>
    <submittedName>
        <fullName evidence="1">Uncharacterized protein</fullName>
    </submittedName>
</protein>
<evidence type="ECO:0000313" key="1">
    <source>
        <dbReference type="EMBL" id="SNR32974.1"/>
    </source>
</evidence>
<dbReference type="Proteomes" id="UP000198348">
    <property type="component" value="Unassembled WGS sequence"/>
</dbReference>